<comment type="caution">
    <text evidence="7">The sequence shown here is derived from an EMBL/GenBank/DDBJ whole genome shotgun (WGS) entry which is preliminary data.</text>
</comment>
<dbReference type="PANTHER" id="PTHR11040:SF205">
    <property type="entry name" value="ZINC TRANSPORTER ZUPT"/>
    <property type="match status" value="1"/>
</dbReference>
<dbReference type="EMBL" id="JWZX01002880">
    <property type="protein sequence ID" value="KOO26232.1"/>
    <property type="molecule type" value="Genomic_DNA"/>
</dbReference>
<dbReference type="Pfam" id="PF02535">
    <property type="entry name" value="Zip"/>
    <property type="match status" value="1"/>
</dbReference>
<feature type="region of interest" description="Disordered" evidence="5">
    <location>
        <begin position="93"/>
        <end position="122"/>
    </location>
</feature>
<accession>A0A0M0JIR6</accession>
<keyword evidence="2 6" id="KW-0812">Transmembrane</keyword>
<evidence type="ECO:0000256" key="5">
    <source>
        <dbReference type="SAM" id="MobiDB-lite"/>
    </source>
</evidence>
<reference evidence="8" key="1">
    <citation type="journal article" date="2015" name="PLoS Genet.">
        <title>Genome Sequence and Transcriptome Analyses of Chrysochromulina tobin: Metabolic Tools for Enhanced Algal Fitness in the Prominent Order Prymnesiales (Haptophyceae).</title>
        <authorList>
            <person name="Hovde B.T."/>
            <person name="Deodato C.R."/>
            <person name="Hunsperger H.M."/>
            <person name="Ryken S.A."/>
            <person name="Yost W."/>
            <person name="Jha R.K."/>
            <person name="Patterson J."/>
            <person name="Monnat R.J. Jr."/>
            <person name="Barlow S.B."/>
            <person name="Starkenburg S.R."/>
            <person name="Cattolico R.A."/>
        </authorList>
    </citation>
    <scope>NUCLEOTIDE SEQUENCE</scope>
    <source>
        <strain evidence="8">CCMP291</strain>
    </source>
</reference>
<feature type="transmembrane region" description="Helical" evidence="6">
    <location>
        <begin position="294"/>
        <end position="314"/>
    </location>
</feature>
<feature type="transmembrane region" description="Helical" evidence="6">
    <location>
        <begin position="231"/>
        <end position="254"/>
    </location>
</feature>
<protein>
    <submittedName>
        <fullName evidence="7">Zinc transporter</fullName>
    </submittedName>
</protein>
<evidence type="ECO:0000313" key="8">
    <source>
        <dbReference type="Proteomes" id="UP000037460"/>
    </source>
</evidence>
<organism evidence="7 8">
    <name type="scientific">Chrysochromulina tobinii</name>
    <dbReference type="NCBI Taxonomy" id="1460289"/>
    <lineage>
        <taxon>Eukaryota</taxon>
        <taxon>Haptista</taxon>
        <taxon>Haptophyta</taxon>
        <taxon>Prymnesiophyceae</taxon>
        <taxon>Prymnesiales</taxon>
        <taxon>Chrysochromulinaceae</taxon>
        <taxon>Chrysochromulina</taxon>
    </lineage>
</organism>
<dbReference type="GO" id="GO:0016020">
    <property type="term" value="C:membrane"/>
    <property type="evidence" value="ECO:0007669"/>
    <property type="project" value="UniProtKB-SubCell"/>
</dbReference>
<feature type="transmembrane region" description="Helical" evidence="6">
    <location>
        <begin position="260"/>
        <end position="282"/>
    </location>
</feature>
<name>A0A0M0JIR6_9EUKA</name>
<comment type="subcellular location">
    <subcellularLocation>
        <location evidence="1">Membrane</location>
        <topology evidence="1">Multi-pass membrane protein</topology>
    </subcellularLocation>
</comment>
<dbReference type="Proteomes" id="UP000037460">
    <property type="component" value="Unassembled WGS sequence"/>
</dbReference>
<evidence type="ECO:0000256" key="4">
    <source>
        <dbReference type="ARBA" id="ARBA00023136"/>
    </source>
</evidence>
<dbReference type="GO" id="GO:0005385">
    <property type="term" value="F:zinc ion transmembrane transporter activity"/>
    <property type="evidence" value="ECO:0007669"/>
    <property type="project" value="TreeGrafter"/>
</dbReference>
<keyword evidence="8" id="KW-1185">Reference proteome</keyword>
<dbReference type="InterPro" id="IPR003689">
    <property type="entry name" value="ZIP"/>
</dbReference>
<evidence type="ECO:0000256" key="6">
    <source>
        <dbReference type="SAM" id="Phobius"/>
    </source>
</evidence>
<dbReference type="PANTHER" id="PTHR11040">
    <property type="entry name" value="ZINC/IRON TRANSPORTER"/>
    <property type="match status" value="1"/>
</dbReference>
<proteinExistence type="predicted"/>
<feature type="transmembrane region" description="Helical" evidence="6">
    <location>
        <begin position="5"/>
        <end position="27"/>
    </location>
</feature>
<gene>
    <name evidence="7" type="ORF">Ctob_002906</name>
</gene>
<feature type="transmembrane region" description="Helical" evidence="6">
    <location>
        <begin position="47"/>
        <end position="68"/>
    </location>
</feature>
<evidence type="ECO:0000256" key="3">
    <source>
        <dbReference type="ARBA" id="ARBA00022989"/>
    </source>
</evidence>
<evidence type="ECO:0000256" key="2">
    <source>
        <dbReference type="ARBA" id="ARBA00022692"/>
    </source>
</evidence>
<keyword evidence="3 6" id="KW-1133">Transmembrane helix</keyword>
<feature type="compositionally biased region" description="Low complexity" evidence="5">
    <location>
        <begin position="107"/>
        <end position="122"/>
    </location>
</feature>
<dbReference type="AlphaFoldDB" id="A0A0M0JIR6"/>
<keyword evidence="4 6" id="KW-0472">Membrane</keyword>
<evidence type="ECO:0000256" key="1">
    <source>
        <dbReference type="ARBA" id="ARBA00004141"/>
    </source>
</evidence>
<sequence>MPQQIVLAVALALSGGVMLYVSFIEIFVKSLAAISASDAGFSQGGAVAVTTTCFFCGMLFCALLEVLVDWLSRCGGGTHADVCPAHGFPGGNSHEKHECSTAEEEAATSTCSDEASGAGSSTGTAAAEVAQVKVVVRSHDAMVVAHTHDAAITAADMADAEEKKRLGRMGIMTALAIGIHNFPEGLATFLATVNDARVGASLGVAIAVHNIPEGVCVAMPIYYASGSPTKAFFWSFLSGLTEPIGGIAGFAVLQPVFTDLVFGIVFSMVGGMMVFIVCHELLPAAQRYMGNQAKATACLIFGMVIMAISLVLFQDWETPANPSL</sequence>
<dbReference type="OrthoDB" id="262547at2759"/>
<evidence type="ECO:0000313" key="7">
    <source>
        <dbReference type="EMBL" id="KOO26232.1"/>
    </source>
</evidence>